<dbReference type="PANTHER" id="PTHR11136">
    <property type="entry name" value="FOLYLPOLYGLUTAMATE SYNTHASE-RELATED"/>
    <property type="match status" value="1"/>
</dbReference>
<reference evidence="12" key="1">
    <citation type="submission" date="2020-10" db="EMBL/GenBank/DDBJ databases">
        <authorList>
            <person name="Gilroy R."/>
        </authorList>
    </citation>
    <scope>NUCLEOTIDE SEQUENCE</scope>
    <source>
        <strain evidence="12">1063</strain>
    </source>
</reference>
<evidence type="ECO:0000256" key="4">
    <source>
        <dbReference type="ARBA" id="ARBA00022723"/>
    </source>
</evidence>
<dbReference type="Gene3D" id="3.90.190.20">
    <property type="entry name" value="Mur ligase, C-terminal domain"/>
    <property type="match status" value="1"/>
</dbReference>
<dbReference type="PIRSF" id="PIRSF001563">
    <property type="entry name" value="Folylpolyglu_synth"/>
    <property type="match status" value="1"/>
</dbReference>
<evidence type="ECO:0000256" key="10">
    <source>
        <dbReference type="PIRNR" id="PIRNR001563"/>
    </source>
</evidence>
<organism evidence="12 13">
    <name type="scientific">Candidatus Limadaptatus stercorigallinarum</name>
    <dbReference type="NCBI Taxonomy" id="2840845"/>
    <lineage>
        <taxon>Bacteria</taxon>
        <taxon>Bacillati</taxon>
        <taxon>Bacillota</taxon>
        <taxon>Clostridia</taxon>
        <taxon>Eubacteriales</taxon>
        <taxon>Candidatus Limadaptatus</taxon>
    </lineage>
</organism>
<keyword evidence="3 10" id="KW-0436">Ligase</keyword>
<evidence type="ECO:0000313" key="13">
    <source>
        <dbReference type="Proteomes" id="UP000824088"/>
    </source>
</evidence>
<dbReference type="InterPro" id="IPR001645">
    <property type="entry name" value="Folylpolyglutamate_synth"/>
</dbReference>
<dbReference type="GO" id="GO:0005524">
    <property type="term" value="F:ATP binding"/>
    <property type="evidence" value="ECO:0007669"/>
    <property type="project" value="UniProtKB-KW"/>
</dbReference>
<keyword evidence="4" id="KW-0479">Metal-binding</keyword>
<accession>A0A9D1HQV9</accession>
<evidence type="ECO:0000256" key="3">
    <source>
        <dbReference type="ARBA" id="ARBA00022598"/>
    </source>
</evidence>
<dbReference type="GO" id="GO:0004326">
    <property type="term" value="F:tetrahydrofolylpolyglutamate synthase activity"/>
    <property type="evidence" value="ECO:0007669"/>
    <property type="project" value="UniProtKB-EC"/>
</dbReference>
<comment type="caution">
    <text evidence="12">The sequence shown here is derived from an EMBL/GenBank/DDBJ whole genome shotgun (WGS) entry which is preliminary data.</text>
</comment>
<dbReference type="EC" id="6.3.2.17" evidence="2"/>
<evidence type="ECO:0000256" key="2">
    <source>
        <dbReference type="ARBA" id="ARBA00013025"/>
    </source>
</evidence>
<dbReference type="AlphaFoldDB" id="A0A9D1HQV9"/>
<evidence type="ECO:0000259" key="11">
    <source>
        <dbReference type="Pfam" id="PF02875"/>
    </source>
</evidence>
<dbReference type="GO" id="GO:0046872">
    <property type="term" value="F:metal ion binding"/>
    <property type="evidence" value="ECO:0007669"/>
    <property type="project" value="UniProtKB-KW"/>
</dbReference>
<dbReference type="Proteomes" id="UP000824088">
    <property type="component" value="Unassembled WGS sequence"/>
</dbReference>
<dbReference type="GO" id="GO:0005737">
    <property type="term" value="C:cytoplasm"/>
    <property type="evidence" value="ECO:0007669"/>
    <property type="project" value="TreeGrafter"/>
</dbReference>
<sequence length="442" mass="46995">MFYSEALDYIRTIEADGSDYGLERERELLDALGSPDVAYPVVHIAGTNGKGSVSATLTAVLTAAGYRVGTYNSPSVLRYNERFRIAGKPLSDDKVAEYMTVVRDVTERERAARSAAATAEDGRAAAMKAFRPTAFEQETALALLAFREEGCDAVVLETGLGGRWDATNAVKKKILSVITKIGRDHCALLGDTLGEIAREKAAIIRGAAVTCPQEEGAAEVLYPLCRVCGEAKPLARSLAGQRFLYGGEEYATKLLGAHQLVNAALAVEAANMLREQGMRVTPQAVKEGLERAVWHARFEVLTADNIAQSPYDIVIPQGKTLVLDGAHNPQGAQALAETVAEYLPARRIAAVVGVLADKEYAKAMQAALPFASEVYTVTPDSPRALSAGALAECCKSVTDAPVSVCGGVREAVEEALAGECDTTVVFGSLTLFHELAKKDADA</sequence>
<dbReference type="SUPFAM" id="SSF53244">
    <property type="entry name" value="MurD-like peptide ligases, peptide-binding domain"/>
    <property type="match status" value="1"/>
</dbReference>
<comment type="similarity">
    <text evidence="1 10">Belongs to the folylpolyglutamate synthase family.</text>
</comment>
<dbReference type="GO" id="GO:0008841">
    <property type="term" value="F:dihydrofolate synthase activity"/>
    <property type="evidence" value="ECO:0007669"/>
    <property type="project" value="TreeGrafter"/>
</dbReference>
<evidence type="ECO:0000256" key="5">
    <source>
        <dbReference type="ARBA" id="ARBA00022741"/>
    </source>
</evidence>
<comment type="catalytic activity">
    <reaction evidence="9">
        <text>(6S)-5,6,7,8-tetrahydrofolyl-(gamma-L-Glu)(n) + L-glutamate + ATP = (6S)-5,6,7,8-tetrahydrofolyl-(gamma-L-Glu)(n+1) + ADP + phosphate + H(+)</text>
        <dbReference type="Rhea" id="RHEA:10580"/>
        <dbReference type="Rhea" id="RHEA-COMP:14738"/>
        <dbReference type="Rhea" id="RHEA-COMP:14740"/>
        <dbReference type="ChEBI" id="CHEBI:15378"/>
        <dbReference type="ChEBI" id="CHEBI:29985"/>
        <dbReference type="ChEBI" id="CHEBI:30616"/>
        <dbReference type="ChEBI" id="CHEBI:43474"/>
        <dbReference type="ChEBI" id="CHEBI:141005"/>
        <dbReference type="ChEBI" id="CHEBI:456216"/>
        <dbReference type="EC" id="6.3.2.17"/>
    </reaction>
</comment>
<protein>
    <recommendedName>
        <fullName evidence="2">tetrahydrofolate synthase</fullName>
        <ecNumber evidence="2">6.3.2.17</ecNumber>
    </recommendedName>
    <alternativeName>
        <fullName evidence="8">Tetrahydrofolylpolyglutamate synthase</fullName>
    </alternativeName>
</protein>
<evidence type="ECO:0000256" key="6">
    <source>
        <dbReference type="ARBA" id="ARBA00022840"/>
    </source>
</evidence>
<dbReference type="InterPro" id="IPR036565">
    <property type="entry name" value="Mur-like_cat_sf"/>
</dbReference>
<keyword evidence="7" id="KW-0460">Magnesium</keyword>
<dbReference type="PANTHER" id="PTHR11136:SF0">
    <property type="entry name" value="DIHYDROFOLATE SYNTHETASE-RELATED"/>
    <property type="match status" value="1"/>
</dbReference>
<dbReference type="Pfam" id="PF02875">
    <property type="entry name" value="Mur_ligase_C"/>
    <property type="match status" value="1"/>
</dbReference>
<reference evidence="12" key="2">
    <citation type="journal article" date="2021" name="PeerJ">
        <title>Extensive microbial diversity within the chicken gut microbiome revealed by metagenomics and culture.</title>
        <authorList>
            <person name="Gilroy R."/>
            <person name="Ravi A."/>
            <person name="Getino M."/>
            <person name="Pursley I."/>
            <person name="Horton D.L."/>
            <person name="Alikhan N.F."/>
            <person name="Baker D."/>
            <person name="Gharbi K."/>
            <person name="Hall N."/>
            <person name="Watson M."/>
            <person name="Adriaenssens E.M."/>
            <person name="Foster-Nyarko E."/>
            <person name="Jarju S."/>
            <person name="Secka A."/>
            <person name="Antonio M."/>
            <person name="Oren A."/>
            <person name="Chaudhuri R.R."/>
            <person name="La Ragione R."/>
            <person name="Hildebrand F."/>
            <person name="Pallen M.J."/>
        </authorList>
    </citation>
    <scope>NUCLEOTIDE SEQUENCE</scope>
    <source>
        <strain evidence="12">1063</strain>
    </source>
</reference>
<proteinExistence type="inferred from homology"/>
<dbReference type="InterPro" id="IPR004101">
    <property type="entry name" value="Mur_ligase_C"/>
</dbReference>
<feature type="domain" description="Mur ligase C-terminal" evidence="11">
    <location>
        <begin position="317"/>
        <end position="428"/>
    </location>
</feature>
<dbReference type="Gene3D" id="3.40.1190.10">
    <property type="entry name" value="Mur-like, catalytic domain"/>
    <property type="match status" value="1"/>
</dbReference>
<name>A0A9D1HQV9_9FIRM</name>
<evidence type="ECO:0000313" key="12">
    <source>
        <dbReference type="EMBL" id="HIU20968.1"/>
    </source>
</evidence>
<keyword evidence="5 10" id="KW-0547">Nucleotide-binding</keyword>
<dbReference type="NCBIfam" id="TIGR01499">
    <property type="entry name" value="folC"/>
    <property type="match status" value="1"/>
</dbReference>
<keyword evidence="6 10" id="KW-0067">ATP-binding</keyword>
<evidence type="ECO:0000256" key="1">
    <source>
        <dbReference type="ARBA" id="ARBA00008276"/>
    </source>
</evidence>
<evidence type="ECO:0000256" key="9">
    <source>
        <dbReference type="ARBA" id="ARBA00047493"/>
    </source>
</evidence>
<dbReference type="InterPro" id="IPR036615">
    <property type="entry name" value="Mur_ligase_C_dom_sf"/>
</dbReference>
<dbReference type="EMBL" id="DVMN01000030">
    <property type="protein sequence ID" value="HIU20968.1"/>
    <property type="molecule type" value="Genomic_DNA"/>
</dbReference>
<evidence type="ECO:0000256" key="7">
    <source>
        <dbReference type="ARBA" id="ARBA00022842"/>
    </source>
</evidence>
<gene>
    <name evidence="12" type="ORF">IAD51_01845</name>
</gene>
<evidence type="ECO:0000256" key="8">
    <source>
        <dbReference type="ARBA" id="ARBA00030592"/>
    </source>
</evidence>
<dbReference type="SUPFAM" id="SSF53623">
    <property type="entry name" value="MurD-like peptide ligases, catalytic domain"/>
    <property type="match status" value="1"/>
</dbReference>